<keyword evidence="3" id="KW-1003">Cell membrane</keyword>
<evidence type="ECO:0000256" key="1">
    <source>
        <dbReference type="ARBA" id="ARBA00004651"/>
    </source>
</evidence>
<comment type="similarity">
    <text evidence="2">Belongs to the CPA3 antiporters (TC 2.A.63) subunit E family.</text>
</comment>
<dbReference type="GO" id="GO:0005886">
    <property type="term" value="C:plasma membrane"/>
    <property type="evidence" value="ECO:0007669"/>
    <property type="project" value="UniProtKB-SubCell"/>
</dbReference>
<evidence type="ECO:0000256" key="2">
    <source>
        <dbReference type="ARBA" id="ARBA00006228"/>
    </source>
</evidence>
<name>A0A9J6RP49_9GAMM</name>
<dbReference type="PANTHER" id="PTHR34584">
    <property type="entry name" value="NA(+)/H(+) ANTIPORTER SUBUNIT E1"/>
    <property type="match status" value="1"/>
</dbReference>
<dbReference type="Proteomes" id="UP001069090">
    <property type="component" value="Unassembled WGS sequence"/>
</dbReference>
<evidence type="ECO:0000313" key="7">
    <source>
        <dbReference type="EMBL" id="MCZ0866323.1"/>
    </source>
</evidence>
<dbReference type="EMBL" id="JAPTGG010000012">
    <property type="protein sequence ID" value="MCZ0866323.1"/>
    <property type="molecule type" value="Genomic_DNA"/>
</dbReference>
<accession>A0A9J6RP49</accession>
<dbReference type="RefSeq" id="WP_258332489.1">
    <property type="nucleotide sequence ID" value="NZ_JAPTGG010000012.1"/>
</dbReference>
<organism evidence="7 8">
    <name type="scientific">Dasania phycosphaerae</name>
    <dbReference type="NCBI Taxonomy" id="2950436"/>
    <lineage>
        <taxon>Bacteria</taxon>
        <taxon>Pseudomonadati</taxon>
        <taxon>Pseudomonadota</taxon>
        <taxon>Gammaproteobacteria</taxon>
        <taxon>Cellvibrionales</taxon>
        <taxon>Spongiibacteraceae</taxon>
        <taxon>Dasania</taxon>
    </lineage>
</organism>
<evidence type="ECO:0000256" key="6">
    <source>
        <dbReference type="ARBA" id="ARBA00023136"/>
    </source>
</evidence>
<proteinExistence type="inferred from homology"/>
<reference evidence="7 8" key="1">
    <citation type="submission" date="2022-12" db="EMBL/GenBank/DDBJ databases">
        <title>Dasania phycosphaerae sp. nov., isolated from particulate material of the south coast of Korea.</title>
        <authorList>
            <person name="Jiang Y."/>
        </authorList>
    </citation>
    <scope>NUCLEOTIDE SEQUENCE [LARGE SCALE GENOMIC DNA]</scope>
    <source>
        <strain evidence="7 8">GY-19</strain>
    </source>
</reference>
<evidence type="ECO:0000256" key="5">
    <source>
        <dbReference type="ARBA" id="ARBA00022989"/>
    </source>
</evidence>
<dbReference type="GO" id="GO:0008324">
    <property type="term" value="F:monoatomic cation transmembrane transporter activity"/>
    <property type="evidence" value="ECO:0007669"/>
    <property type="project" value="InterPro"/>
</dbReference>
<keyword evidence="8" id="KW-1185">Reference proteome</keyword>
<dbReference type="PANTHER" id="PTHR34584:SF1">
    <property type="entry name" value="NA(+)_H(+) ANTIPORTER SUBUNIT E1"/>
    <property type="match status" value="1"/>
</dbReference>
<sequence length="156" mass="17235">MRHTLILALLLAVFWLLISGHYTLLMLSLGFASILLVISISNKMDSVDQAHQPVYLSLSLCRYHLWLAKKIIVANIMVVKHIWLGNQSITPSLARLIMGPKTDLGKVICATSITLTPGTVVVDVTGNVFTVHALLRENIQDLQTGEMDSLVSRLEC</sequence>
<keyword evidence="5" id="KW-1133">Transmembrane helix</keyword>
<dbReference type="AlphaFoldDB" id="A0A9J6RP49"/>
<comment type="subcellular location">
    <subcellularLocation>
        <location evidence="1">Cell membrane</location>
        <topology evidence="1">Multi-pass membrane protein</topology>
    </subcellularLocation>
</comment>
<evidence type="ECO:0000256" key="3">
    <source>
        <dbReference type="ARBA" id="ARBA00022475"/>
    </source>
</evidence>
<dbReference type="InterPro" id="IPR002758">
    <property type="entry name" value="Cation_antiport_E"/>
</dbReference>
<gene>
    <name evidence="7" type="ORF">O0V09_14015</name>
</gene>
<dbReference type="Pfam" id="PF01899">
    <property type="entry name" value="MNHE"/>
    <property type="match status" value="1"/>
</dbReference>
<keyword evidence="6" id="KW-0472">Membrane</keyword>
<evidence type="ECO:0000313" key="8">
    <source>
        <dbReference type="Proteomes" id="UP001069090"/>
    </source>
</evidence>
<evidence type="ECO:0000256" key="4">
    <source>
        <dbReference type="ARBA" id="ARBA00022692"/>
    </source>
</evidence>
<keyword evidence="4" id="KW-0812">Transmembrane</keyword>
<protein>
    <submittedName>
        <fullName evidence="7">Na+/H+ antiporter subunit E</fullName>
    </submittedName>
</protein>
<comment type="caution">
    <text evidence="7">The sequence shown here is derived from an EMBL/GenBank/DDBJ whole genome shotgun (WGS) entry which is preliminary data.</text>
</comment>